<evidence type="ECO:0000313" key="2">
    <source>
        <dbReference type="Proteomes" id="UP001562457"/>
    </source>
</evidence>
<organism evidence="1 2">
    <name type="scientific">Helicobacter trogontum</name>
    <dbReference type="NCBI Taxonomy" id="50960"/>
    <lineage>
        <taxon>Bacteria</taxon>
        <taxon>Pseudomonadati</taxon>
        <taxon>Campylobacterota</taxon>
        <taxon>Epsilonproteobacteria</taxon>
        <taxon>Campylobacterales</taxon>
        <taxon>Helicobacteraceae</taxon>
        <taxon>Helicobacter</taxon>
    </lineage>
</organism>
<gene>
    <name evidence="1" type="ORF">NHP164001_06210</name>
</gene>
<dbReference type="Proteomes" id="UP001562457">
    <property type="component" value="Unassembled WGS sequence"/>
</dbReference>
<accession>A0ABQ0D2N8</accession>
<comment type="caution">
    <text evidence="1">The sequence shown here is derived from an EMBL/GenBank/DDBJ whole genome shotgun (WGS) entry which is preliminary data.</text>
</comment>
<reference evidence="1 2" key="1">
    <citation type="submission" date="2024-06" db="EMBL/GenBank/DDBJ databases">
        <title>Draft genome sequence of Helicobacter trogontum NHP16-4001.</title>
        <authorList>
            <person name="Rimbara E."/>
            <person name="Suzuki M."/>
        </authorList>
    </citation>
    <scope>NUCLEOTIDE SEQUENCE [LARGE SCALE GENOMIC DNA]</scope>
    <source>
        <strain evidence="1 2">NHP16-4001</strain>
    </source>
</reference>
<sequence length="63" mass="7515">MDNTRRKDLQKLSITTYFMIYTYQKYANFILILNTTLEYKIYIDTGLPWSASGYRSIIHNIAK</sequence>
<name>A0ABQ0D2N8_9HELI</name>
<dbReference type="EMBL" id="BAAFHN010000009">
    <property type="protein sequence ID" value="GAB0172608.1"/>
    <property type="molecule type" value="Genomic_DNA"/>
</dbReference>
<proteinExistence type="predicted"/>
<keyword evidence="2" id="KW-1185">Reference proteome</keyword>
<evidence type="ECO:0000313" key="1">
    <source>
        <dbReference type="EMBL" id="GAB0172608.1"/>
    </source>
</evidence>
<protein>
    <submittedName>
        <fullName evidence="1">Uncharacterized protein</fullName>
    </submittedName>
</protein>